<protein>
    <submittedName>
        <fullName evidence="1">Uncharacterized protein</fullName>
    </submittedName>
</protein>
<proteinExistence type="predicted"/>
<sequence length="62" mass="7467">PFQLDSKAPSIPLEEYIYNENRYKMLTRTMPEVAKKLLKEAQEGVLKRWKMYERLASTFEKK</sequence>
<gene>
    <name evidence="1" type="ORF">S06H3_28691</name>
</gene>
<comment type="caution">
    <text evidence="1">The sequence shown here is derived from an EMBL/GenBank/DDBJ whole genome shotgun (WGS) entry which is preliminary data.</text>
</comment>
<organism evidence="1">
    <name type="scientific">marine sediment metagenome</name>
    <dbReference type="NCBI Taxonomy" id="412755"/>
    <lineage>
        <taxon>unclassified sequences</taxon>
        <taxon>metagenomes</taxon>
        <taxon>ecological metagenomes</taxon>
    </lineage>
</organism>
<reference evidence="1" key="1">
    <citation type="journal article" date="2014" name="Front. Microbiol.">
        <title>High frequency of phylogenetically diverse reductive dehalogenase-homologous genes in deep subseafloor sedimentary metagenomes.</title>
        <authorList>
            <person name="Kawai M."/>
            <person name="Futagami T."/>
            <person name="Toyoda A."/>
            <person name="Takaki Y."/>
            <person name="Nishi S."/>
            <person name="Hori S."/>
            <person name="Arai W."/>
            <person name="Tsubouchi T."/>
            <person name="Morono Y."/>
            <person name="Uchiyama I."/>
            <person name="Ito T."/>
            <person name="Fujiyama A."/>
            <person name="Inagaki F."/>
            <person name="Takami H."/>
        </authorList>
    </citation>
    <scope>NUCLEOTIDE SEQUENCE</scope>
    <source>
        <strain evidence="1">Expedition CK06-06</strain>
    </source>
</reference>
<dbReference type="AlphaFoldDB" id="X1NUZ5"/>
<dbReference type="SUPFAM" id="SSF52518">
    <property type="entry name" value="Thiamin diphosphate-binding fold (THDP-binding)"/>
    <property type="match status" value="1"/>
</dbReference>
<dbReference type="EMBL" id="BARV01016760">
    <property type="protein sequence ID" value="GAI30605.1"/>
    <property type="molecule type" value="Genomic_DNA"/>
</dbReference>
<feature type="non-terminal residue" evidence="1">
    <location>
        <position position="1"/>
    </location>
</feature>
<name>X1NUZ5_9ZZZZ</name>
<accession>X1NUZ5</accession>
<evidence type="ECO:0000313" key="1">
    <source>
        <dbReference type="EMBL" id="GAI30605.1"/>
    </source>
</evidence>
<dbReference type="Gene3D" id="3.40.50.970">
    <property type="match status" value="1"/>
</dbReference>
<dbReference type="InterPro" id="IPR029061">
    <property type="entry name" value="THDP-binding"/>
</dbReference>